<proteinExistence type="predicted"/>
<gene>
    <name evidence="2" type="ORF">ACFQJ9_08770</name>
</gene>
<dbReference type="AlphaFoldDB" id="A0ABD5Z2N2"/>
<dbReference type="Proteomes" id="UP001596447">
    <property type="component" value="Unassembled WGS sequence"/>
</dbReference>
<evidence type="ECO:0000313" key="2">
    <source>
        <dbReference type="EMBL" id="MFC7199502.1"/>
    </source>
</evidence>
<protein>
    <recommendedName>
        <fullName evidence="4">PE-PGRS family protein</fullName>
    </recommendedName>
</protein>
<dbReference type="RefSeq" id="WP_279529432.1">
    <property type="nucleotide sequence ID" value="NZ_CP122312.1"/>
</dbReference>
<dbReference type="EMBL" id="JBHTAR010000011">
    <property type="protein sequence ID" value="MFC7199502.1"/>
    <property type="molecule type" value="Genomic_DNA"/>
</dbReference>
<reference evidence="2 3" key="1">
    <citation type="journal article" date="2019" name="Int. J. Syst. Evol. Microbiol.">
        <title>The Global Catalogue of Microorganisms (GCM) 10K type strain sequencing project: providing services to taxonomists for standard genome sequencing and annotation.</title>
        <authorList>
            <consortium name="The Broad Institute Genomics Platform"/>
            <consortium name="The Broad Institute Genome Sequencing Center for Infectious Disease"/>
            <person name="Wu L."/>
            <person name="Ma J."/>
        </authorList>
    </citation>
    <scope>NUCLEOTIDE SEQUENCE [LARGE SCALE GENOMIC DNA]</scope>
    <source>
        <strain evidence="2 3">XZGYJ-43</strain>
    </source>
</reference>
<feature type="compositionally biased region" description="Polar residues" evidence="1">
    <location>
        <begin position="211"/>
        <end position="226"/>
    </location>
</feature>
<evidence type="ECO:0000256" key="1">
    <source>
        <dbReference type="SAM" id="MobiDB-lite"/>
    </source>
</evidence>
<evidence type="ECO:0000313" key="3">
    <source>
        <dbReference type="Proteomes" id="UP001596447"/>
    </source>
</evidence>
<name>A0ABD5Z2N2_9EURY</name>
<organism evidence="2 3">
    <name type="scientific">Halospeciosus flavus</name>
    <dbReference type="NCBI Taxonomy" id="3032283"/>
    <lineage>
        <taxon>Archaea</taxon>
        <taxon>Methanobacteriati</taxon>
        <taxon>Methanobacteriota</taxon>
        <taxon>Stenosarchaea group</taxon>
        <taxon>Halobacteria</taxon>
        <taxon>Halobacteriales</taxon>
        <taxon>Halobacteriaceae</taxon>
        <taxon>Halospeciosus</taxon>
    </lineage>
</organism>
<feature type="region of interest" description="Disordered" evidence="1">
    <location>
        <begin position="195"/>
        <end position="226"/>
    </location>
</feature>
<evidence type="ECO:0008006" key="4">
    <source>
        <dbReference type="Google" id="ProtNLM"/>
    </source>
</evidence>
<accession>A0ABD5Z2N2</accession>
<sequence>MVTDTLTVNGTIKTLYDIAGSGSGGPRGGNSGGNLELMAKTIEGTGTISVDGESGSSGNNFGNNSNGGSGAGYSIPATGASGTGGTNPSVGTNRYYDGNNWNGNNGGGSGNAHSSVYNDSTLKPYLEDYLLSGAYITQSPLDTLLPGSGDSGAGGGNEQLRMYNPANHGNNNNNYGSYVDVGGGGGGAGGSFASKGGGGGNGDDDQANKNHYLSHQSNNDTSYNSYARANVRGGEGGAGGGAGGFILLVSESVGLGVTFSAKGGQGGDGFHSEVDGYNRNDGGGTSNFNIKEAKRDGGGGGGGAGGLVIGFADQTPSLDLGGGVGGIPGGQKYDGSNFNSNAGKTGQDGITFIYDIKELL</sequence>
<comment type="caution">
    <text evidence="2">The sequence shown here is derived from an EMBL/GenBank/DDBJ whole genome shotgun (WGS) entry which is preliminary data.</text>
</comment>
<keyword evidence="3" id="KW-1185">Reference proteome</keyword>
<feature type="region of interest" description="Disordered" evidence="1">
    <location>
        <begin position="147"/>
        <end position="168"/>
    </location>
</feature>